<sequence length="266" mass="26965">MSAATRDAFLGGRVTALQPSAGHHRSGLDAVLLASAFGAETAGQAIDLGAGAGVAGMVLAARAAACSVTLAERESDLVAYAGEAAGLAVNAAFGARLRPLAVDLLDPAARNEAGLAPETFDHALMNPPFHDEGSVRASPKAERARAHVLAGGGLDAWFRAASALVKPRGTLAVILPAARLPDLLDGTADRFGGVAILPIHPRRDEAALRVLARGTKGSRAPLVVLPGLVLHADAGSAFSDAAHAILGDGASLADVHMSWRALAFRP</sequence>
<organism evidence="4 5">
    <name type="scientific">Kaistia soli DSM 19436</name>
    <dbReference type="NCBI Taxonomy" id="1122133"/>
    <lineage>
        <taxon>Bacteria</taxon>
        <taxon>Pseudomonadati</taxon>
        <taxon>Pseudomonadota</taxon>
        <taxon>Alphaproteobacteria</taxon>
        <taxon>Hyphomicrobiales</taxon>
        <taxon>Kaistiaceae</taxon>
        <taxon>Kaistia</taxon>
    </lineage>
</organism>
<reference evidence="4 5" key="1">
    <citation type="submission" date="2016-11" db="EMBL/GenBank/DDBJ databases">
        <authorList>
            <person name="Jaros S."/>
            <person name="Januszkiewicz K."/>
            <person name="Wedrychowicz H."/>
        </authorList>
    </citation>
    <scope>NUCLEOTIDE SEQUENCE [LARGE SCALE GENOMIC DNA]</scope>
    <source>
        <strain evidence="4 5">DSM 19436</strain>
    </source>
</reference>
<keyword evidence="5" id="KW-1185">Reference proteome</keyword>
<dbReference type="RefSeq" id="WP_073051433.1">
    <property type="nucleotide sequence ID" value="NZ_FQUP01000001.1"/>
</dbReference>
<evidence type="ECO:0000313" key="5">
    <source>
        <dbReference type="Proteomes" id="UP000184485"/>
    </source>
</evidence>
<accession>A0A1M4VQJ8</accession>
<dbReference type="PANTHER" id="PTHR47739:SF1">
    <property type="entry name" value="TRNA1(VAL) (ADENINE(37)-N6)-METHYLTRANSFERASE"/>
    <property type="match status" value="1"/>
</dbReference>
<keyword evidence="2" id="KW-0949">S-adenosyl-L-methionine</keyword>
<evidence type="ECO:0000259" key="3">
    <source>
        <dbReference type="Pfam" id="PF05175"/>
    </source>
</evidence>
<proteinExistence type="predicted"/>
<dbReference type="GO" id="GO:0008168">
    <property type="term" value="F:methyltransferase activity"/>
    <property type="evidence" value="ECO:0007669"/>
    <property type="project" value="UniProtKB-KW"/>
</dbReference>
<evidence type="ECO:0000256" key="1">
    <source>
        <dbReference type="ARBA" id="ARBA00022603"/>
    </source>
</evidence>
<dbReference type="Proteomes" id="UP000184485">
    <property type="component" value="Unassembled WGS sequence"/>
</dbReference>
<dbReference type="PANTHER" id="PTHR47739">
    <property type="entry name" value="TRNA1(VAL) (ADENINE(37)-N6)-METHYLTRANSFERASE"/>
    <property type="match status" value="1"/>
</dbReference>
<gene>
    <name evidence="4" type="ORF">SAMN02745157_0764</name>
</gene>
<keyword evidence="1 4" id="KW-0808">Transferase</keyword>
<dbReference type="InterPro" id="IPR050210">
    <property type="entry name" value="tRNA_Adenine-N(6)_MTase"/>
</dbReference>
<dbReference type="InterPro" id="IPR029063">
    <property type="entry name" value="SAM-dependent_MTases_sf"/>
</dbReference>
<dbReference type="Pfam" id="PF05175">
    <property type="entry name" value="MTS"/>
    <property type="match status" value="1"/>
</dbReference>
<dbReference type="Gene3D" id="3.40.50.150">
    <property type="entry name" value="Vaccinia Virus protein VP39"/>
    <property type="match status" value="1"/>
</dbReference>
<dbReference type="STRING" id="1122133.SAMN02745157_0764"/>
<dbReference type="CDD" id="cd02440">
    <property type="entry name" value="AdoMet_MTases"/>
    <property type="match status" value="1"/>
</dbReference>
<dbReference type="AlphaFoldDB" id="A0A1M4VQJ8"/>
<dbReference type="OrthoDB" id="5489421at2"/>
<dbReference type="EMBL" id="FQUP01000001">
    <property type="protein sequence ID" value="SHE71082.1"/>
    <property type="molecule type" value="Genomic_DNA"/>
</dbReference>
<name>A0A1M4VQJ8_9HYPH</name>
<protein>
    <submittedName>
        <fullName evidence="4">tRNA1(Val) A37 N6-methylase TrmN6</fullName>
    </submittedName>
</protein>
<evidence type="ECO:0000313" key="4">
    <source>
        <dbReference type="EMBL" id="SHE71082.1"/>
    </source>
</evidence>
<dbReference type="GO" id="GO:0032259">
    <property type="term" value="P:methylation"/>
    <property type="evidence" value="ECO:0007669"/>
    <property type="project" value="UniProtKB-KW"/>
</dbReference>
<keyword evidence="1 4" id="KW-0489">Methyltransferase</keyword>
<dbReference type="SUPFAM" id="SSF53335">
    <property type="entry name" value="S-adenosyl-L-methionine-dependent methyltransferases"/>
    <property type="match status" value="1"/>
</dbReference>
<dbReference type="InterPro" id="IPR007848">
    <property type="entry name" value="Small_mtfrase_dom"/>
</dbReference>
<evidence type="ECO:0000256" key="2">
    <source>
        <dbReference type="ARBA" id="ARBA00022691"/>
    </source>
</evidence>
<feature type="domain" description="Methyltransferase small" evidence="3">
    <location>
        <begin position="31"/>
        <end position="136"/>
    </location>
</feature>